<comment type="caution">
    <text evidence="12">The sequence shown here is derived from an EMBL/GenBank/DDBJ whole genome shotgun (WGS) entry which is preliminary data.</text>
</comment>
<dbReference type="InterPro" id="IPR000305">
    <property type="entry name" value="GIY-YIG_endonuc"/>
</dbReference>
<dbReference type="Gene3D" id="4.10.860.10">
    <property type="entry name" value="UVR domain"/>
    <property type="match status" value="1"/>
</dbReference>
<dbReference type="PROSITE" id="PS50165">
    <property type="entry name" value="UVRC"/>
    <property type="match status" value="1"/>
</dbReference>
<keyword evidence="1 7" id="KW-0963">Cytoplasm</keyword>
<feature type="compositionally biased region" description="Low complexity" evidence="8">
    <location>
        <begin position="659"/>
        <end position="671"/>
    </location>
</feature>
<evidence type="ECO:0000256" key="4">
    <source>
        <dbReference type="ARBA" id="ARBA00022881"/>
    </source>
</evidence>
<keyword evidence="2 7" id="KW-0227">DNA damage</keyword>
<dbReference type="PROSITE" id="PS50164">
    <property type="entry name" value="GIY_YIG"/>
    <property type="match status" value="1"/>
</dbReference>
<evidence type="ECO:0000259" key="10">
    <source>
        <dbReference type="PROSITE" id="PS50164"/>
    </source>
</evidence>
<dbReference type="PANTHER" id="PTHR30562">
    <property type="entry name" value="UVRC/OXIDOREDUCTASE"/>
    <property type="match status" value="1"/>
</dbReference>
<evidence type="ECO:0000256" key="5">
    <source>
        <dbReference type="ARBA" id="ARBA00023204"/>
    </source>
</evidence>
<dbReference type="GO" id="GO:0009432">
    <property type="term" value="P:SOS response"/>
    <property type="evidence" value="ECO:0007669"/>
    <property type="project" value="UniProtKB-UniRule"/>
</dbReference>
<dbReference type="InterPro" id="IPR035901">
    <property type="entry name" value="GIY-YIG_endonuc_sf"/>
</dbReference>
<dbReference type="InterPro" id="IPR004791">
    <property type="entry name" value="UvrC"/>
</dbReference>
<protein>
    <recommendedName>
        <fullName evidence="7">UvrABC system protein C</fullName>
        <shortName evidence="7">Protein UvrC</shortName>
    </recommendedName>
    <alternativeName>
        <fullName evidence="7">Excinuclease ABC subunit C</fullName>
    </alternativeName>
</protein>
<feature type="compositionally biased region" description="Basic and acidic residues" evidence="8">
    <location>
        <begin position="641"/>
        <end position="651"/>
    </location>
</feature>
<keyword evidence="3 7" id="KW-0228">DNA excision</keyword>
<dbReference type="FunFam" id="1.10.150.20:FF:000005">
    <property type="entry name" value="UvrABC system protein C"/>
    <property type="match status" value="1"/>
</dbReference>
<dbReference type="InterPro" id="IPR047296">
    <property type="entry name" value="GIY-YIG_UvrC_Cho"/>
</dbReference>
<dbReference type="Pfam" id="PF01541">
    <property type="entry name" value="GIY-YIG"/>
    <property type="match status" value="1"/>
</dbReference>
<dbReference type="SMART" id="SM00465">
    <property type="entry name" value="GIYc"/>
    <property type="match status" value="1"/>
</dbReference>
<evidence type="ECO:0000256" key="3">
    <source>
        <dbReference type="ARBA" id="ARBA00022769"/>
    </source>
</evidence>
<dbReference type="HAMAP" id="MF_00203">
    <property type="entry name" value="UvrC"/>
    <property type="match status" value="1"/>
</dbReference>
<dbReference type="SMART" id="SM00278">
    <property type="entry name" value="HhH1"/>
    <property type="match status" value="2"/>
</dbReference>
<dbReference type="Pfam" id="PF08459">
    <property type="entry name" value="UvrC_RNaseH_dom"/>
    <property type="match status" value="1"/>
</dbReference>
<comment type="subcellular location">
    <subcellularLocation>
        <location evidence="7">Cytoplasm</location>
    </subcellularLocation>
</comment>
<sequence>MTEDAHDVTPLRKSRKAKSAAGEGDAHTAASAASQIAGEPADAMTGEEAGATAATANDDAPGKAEEAERGENAKAAKRTKQTKRSPRPRAADASEAGEPGDANDANDAPLFDARKVLAQLPNLPGVYRYYDAAGNVLYVGKARNLKKRVSSYFNKTQLSPRIALMVARIAKLETTVTRSETEALLLENNLIKALHPRYNILFRDDKSYPFLKLTQHKYPRMAYYRGSVDRRGQYFGPFPSAWAVRESIQILQKVFQLRTCEDSVFANRTRPCLLHQIERCSAPCVGAIQDEDYARDVNNAAAFLSGRQSEVLAALESKMMAYAEALKFEQAAAVRNQMQALSGVLQQQSVETAGDVDADILAVAYAGGRACVNLAMVRGGRHLGDKAYFPAHVERGVDGGIADEFEDDEMRASDASVAESDATDAGAGRIAGDIAEAMPSDTPSASLESRLLEAFVAQHYLGQSVPPVLIVSHALPSDELLAALSEQAGRRIAMVRQPQGQRRAWLDMAQQGAQLALTRLLTEQGSQQARTRELVQTIGLDIDDPALLRVECFDISHTQGEATQASCVVFHHHKMQTSEYRRYNIAGITPGDDYAAMRQVLTRRYGRLMEAAANSVNDAADPSSVAADVARAEAETVVLPDREMASGDRADTSASTTQVPDAPSSVSSASDVSDVEANLPQLVLIDGGKGQVEVARQVFVELGIDIGRLVGVAKGEGRKVGLETLIFADGRPPLELGRESAVLMLIAQIRDEAHRFAITGMRAKRAKARQTSRLEEIEGIGAKRRQRLLMRFGGLQGVASASVDELASVEGISTTLAEQIYRQLH</sequence>
<comment type="subunit">
    <text evidence="7">Interacts with UvrB in an incision complex.</text>
</comment>
<feature type="domain" description="GIY-YIG" evidence="10">
    <location>
        <begin position="122"/>
        <end position="200"/>
    </location>
</feature>
<dbReference type="InterPro" id="IPR036876">
    <property type="entry name" value="UVR_dom_sf"/>
</dbReference>
<dbReference type="InterPro" id="IPR001943">
    <property type="entry name" value="UVR_dom"/>
</dbReference>
<dbReference type="FunFam" id="3.40.1440.10:FF:000001">
    <property type="entry name" value="UvrABC system protein C"/>
    <property type="match status" value="1"/>
</dbReference>
<dbReference type="GO" id="GO:0005737">
    <property type="term" value="C:cytoplasm"/>
    <property type="evidence" value="ECO:0007669"/>
    <property type="project" value="UniProtKB-SubCell"/>
</dbReference>
<dbReference type="Gene3D" id="1.10.150.20">
    <property type="entry name" value="5' to 3' exonuclease, C-terminal subdomain"/>
    <property type="match status" value="1"/>
</dbReference>
<evidence type="ECO:0000256" key="7">
    <source>
        <dbReference type="HAMAP-Rule" id="MF_00203"/>
    </source>
</evidence>
<dbReference type="InterPro" id="IPR010994">
    <property type="entry name" value="RuvA_2-like"/>
</dbReference>
<evidence type="ECO:0000256" key="1">
    <source>
        <dbReference type="ARBA" id="ARBA00022490"/>
    </source>
</evidence>
<dbReference type="GO" id="GO:0003677">
    <property type="term" value="F:DNA binding"/>
    <property type="evidence" value="ECO:0007669"/>
    <property type="project" value="UniProtKB-UniRule"/>
</dbReference>
<reference evidence="12 13" key="1">
    <citation type="submission" date="2018-06" db="EMBL/GenBank/DDBJ databases">
        <authorList>
            <consortium name="Pathogen Informatics"/>
            <person name="Doyle S."/>
        </authorList>
    </citation>
    <scope>NUCLEOTIDE SEQUENCE [LARGE SCALE GENOMIC DNA]</scope>
    <source>
        <strain evidence="12 13">NCTC13159</strain>
    </source>
</reference>
<dbReference type="RefSeq" id="WP_237171314.1">
    <property type="nucleotide sequence ID" value="NZ_CP010310.2"/>
</dbReference>
<dbReference type="InterPro" id="IPR003583">
    <property type="entry name" value="Hlx-hairpin-Hlx_DNA-bd_motif"/>
</dbReference>
<evidence type="ECO:0000256" key="8">
    <source>
        <dbReference type="SAM" id="MobiDB-lite"/>
    </source>
</evidence>
<feature type="region of interest" description="Disordered" evidence="8">
    <location>
        <begin position="641"/>
        <end position="671"/>
    </location>
</feature>
<evidence type="ECO:0000256" key="6">
    <source>
        <dbReference type="ARBA" id="ARBA00023236"/>
    </source>
</evidence>
<dbReference type="Gene3D" id="3.30.420.340">
    <property type="entry name" value="UvrC, RNAse H endonuclease domain"/>
    <property type="match status" value="2"/>
</dbReference>
<dbReference type="NCBIfam" id="NF001824">
    <property type="entry name" value="PRK00558.1-5"/>
    <property type="match status" value="1"/>
</dbReference>
<evidence type="ECO:0000313" key="13">
    <source>
        <dbReference type="Proteomes" id="UP000254589"/>
    </source>
</evidence>
<feature type="compositionally biased region" description="Basic residues" evidence="8">
    <location>
        <begin position="75"/>
        <end position="87"/>
    </location>
</feature>
<feature type="domain" description="UvrC family homology region profile" evidence="11">
    <location>
        <begin position="360"/>
        <end position="699"/>
    </location>
</feature>
<dbReference type="Proteomes" id="UP000254589">
    <property type="component" value="Unassembled WGS sequence"/>
</dbReference>
<evidence type="ECO:0000259" key="11">
    <source>
        <dbReference type="PROSITE" id="PS50165"/>
    </source>
</evidence>
<comment type="similarity">
    <text evidence="7">Belongs to the UvrC family.</text>
</comment>
<dbReference type="GO" id="GO:0009380">
    <property type="term" value="C:excinuclease repair complex"/>
    <property type="evidence" value="ECO:0007669"/>
    <property type="project" value="InterPro"/>
</dbReference>
<keyword evidence="5 7" id="KW-0234">DNA repair</keyword>
<dbReference type="Gene3D" id="3.40.1440.10">
    <property type="entry name" value="GIY-YIG endonuclease"/>
    <property type="match status" value="1"/>
</dbReference>
<dbReference type="InterPro" id="IPR038476">
    <property type="entry name" value="UvrC_RNase_H_dom_sf"/>
</dbReference>
<proteinExistence type="inferred from homology"/>
<dbReference type="SUPFAM" id="SSF46600">
    <property type="entry name" value="C-terminal UvrC-binding domain of UvrB"/>
    <property type="match status" value="1"/>
</dbReference>
<feature type="compositionally biased region" description="Low complexity" evidence="8">
    <location>
        <begin position="19"/>
        <end position="59"/>
    </location>
</feature>
<dbReference type="PROSITE" id="PS50151">
    <property type="entry name" value="UVR"/>
    <property type="match status" value="1"/>
</dbReference>
<evidence type="ECO:0000259" key="9">
    <source>
        <dbReference type="PROSITE" id="PS50151"/>
    </source>
</evidence>
<keyword evidence="6 7" id="KW-0742">SOS response</keyword>
<dbReference type="PANTHER" id="PTHR30562:SF1">
    <property type="entry name" value="UVRABC SYSTEM PROTEIN C"/>
    <property type="match status" value="1"/>
</dbReference>
<dbReference type="SUPFAM" id="SSF82771">
    <property type="entry name" value="GIY-YIG endonuclease"/>
    <property type="match status" value="1"/>
</dbReference>
<dbReference type="InterPro" id="IPR050066">
    <property type="entry name" value="UvrABC_protein_C"/>
</dbReference>
<dbReference type="GO" id="GO:0006289">
    <property type="term" value="P:nucleotide-excision repair"/>
    <property type="evidence" value="ECO:0007669"/>
    <property type="project" value="UniProtKB-UniRule"/>
</dbReference>
<dbReference type="Pfam" id="PF02151">
    <property type="entry name" value="UVR"/>
    <property type="match status" value="1"/>
</dbReference>
<dbReference type="GO" id="GO:0009381">
    <property type="term" value="F:excinuclease ABC activity"/>
    <property type="evidence" value="ECO:0007669"/>
    <property type="project" value="UniProtKB-UniRule"/>
</dbReference>
<comment type="function">
    <text evidence="7">The UvrABC repair system catalyzes the recognition and processing of DNA lesions. UvrC both incises the 5' and 3' sides of the lesion. The N-terminal half is responsible for the 3' incision and the C-terminal half is responsible for the 5' incision.</text>
</comment>
<accession>A0AAJ5D1P9</accession>
<organism evidence="12 13">
    <name type="scientific">Pandoraea pulmonicola</name>
    <dbReference type="NCBI Taxonomy" id="93221"/>
    <lineage>
        <taxon>Bacteria</taxon>
        <taxon>Pseudomonadati</taxon>
        <taxon>Pseudomonadota</taxon>
        <taxon>Betaproteobacteria</taxon>
        <taxon>Burkholderiales</taxon>
        <taxon>Burkholderiaceae</taxon>
        <taxon>Pandoraea</taxon>
    </lineage>
</organism>
<evidence type="ECO:0000313" key="12">
    <source>
        <dbReference type="EMBL" id="SUA91942.1"/>
    </source>
</evidence>
<dbReference type="InterPro" id="IPR001162">
    <property type="entry name" value="UvrC_RNase_H_dom"/>
</dbReference>
<dbReference type="SUPFAM" id="SSF47781">
    <property type="entry name" value="RuvA domain 2-like"/>
    <property type="match status" value="1"/>
</dbReference>
<dbReference type="CDD" id="cd10434">
    <property type="entry name" value="GIY-YIG_UvrC_Cho"/>
    <property type="match status" value="1"/>
</dbReference>
<evidence type="ECO:0000256" key="2">
    <source>
        <dbReference type="ARBA" id="ARBA00022763"/>
    </source>
</evidence>
<name>A0AAJ5D1P9_PANPU</name>
<dbReference type="AlphaFoldDB" id="A0AAJ5D1P9"/>
<dbReference type="Pfam" id="PF14520">
    <property type="entry name" value="HHH_5"/>
    <property type="match status" value="1"/>
</dbReference>
<feature type="compositionally biased region" description="Basic and acidic residues" evidence="8">
    <location>
        <begin position="1"/>
        <end position="10"/>
    </location>
</feature>
<keyword evidence="4 7" id="KW-0267">Excision nuclease</keyword>
<gene>
    <name evidence="7 12" type="primary">uvrC</name>
    <name evidence="12" type="ORF">NCTC13159_03459</name>
</gene>
<feature type="compositionally biased region" description="Basic and acidic residues" evidence="8">
    <location>
        <begin position="60"/>
        <end position="74"/>
    </location>
</feature>
<feature type="region of interest" description="Disordered" evidence="8">
    <location>
        <begin position="1"/>
        <end position="107"/>
    </location>
</feature>
<dbReference type="EMBL" id="UGSJ01000001">
    <property type="protein sequence ID" value="SUA91942.1"/>
    <property type="molecule type" value="Genomic_DNA"/>
</dbReference>
<dbReference type="NCBIfam" id="TIGR00194">
    <property type="entry name" value="uvrC"/>
    <property type="match status" value="1"/>
</dbReference>
<feature type="domain" description="UVR" evidence="9">
    <location>
        <begin position="309"/>
        <end position="344"/>
    </location>
</feature>
<dbReference type="Pfam" id="PF22920">
    <property type="entry name" value="UvrC_RNaseH"/>
    <property type="match status" value="2"/>
</dbReference>